<feature type="domain" description="Mechanosensitive ion channel MscS C-terminal" evidence="1">
    <location>
        <begin position="44"/>
        <end position="115"/>
    </location>
</feature>
<dbReference type="SUPFAM" id="SSF82689">
    <property type="entry name" value="Mechanosensitive channel protein MscS (YggB), C-terminal domain"/>
    <property type="match status" value="1"/>
</dbReference>
<dbReference type="InterPro" id="IPR011066">
    <property type="entry name" value="MscS_channel_C_sf"/>
</dbReference>
<dbReference type="InterPro" id="IPR049278">
    <property type="entry name" value="MS_channel_C"/>
</dbReference>
<feature type="non-terminal residue" evidence="2">
    <location>
        <position position="1"/>
    </location>
</feature>
<evidence type="ECO:0000259" key="1">
    <source>
        <dbReference type="Pfam" id="PF21082"/>
    </source>
</evidence>
<accession>A0A382VTK4</accession>
<dbReference type="EMBL" id="UINC01154506">
    <property type="protein sequence ID" value="SVD49833.1"/>
    <property type="molecule type" value="Genomic_DNA"/>
</dbReference>
<dbReference type="Gene3D" id="3.30.70.100">
    <property type="match status" value="1"/>
</dbReference>
<evidence type="ECO:0000313" key="2">
    <source>
        <dbReference type="EMBL" id="SVD49833.1"/>
    </source>
</evidence>
<gene>
    <name evidence="2" type="ORF">METZ01_LOCUS402687</name>
</gene>
<protein>
    <recommendedName>
        <fullName evidence="1">Mechanosensitive ion channel MscS C-terminal domain-containing protein</fullName>
    </recommendedName>
</protein>
<name>A0A382VTK4_9ZZZZ</name>
<proteinExistence type="predicted"/>
<reference evidence="2" key="1">
    <citation type="submission" date="2018-05" db="EMBL/GenBank/DDBJ databases">
        <authorList>
            <person name="Lanie J.A."/>
            <person name="Ng W.-L."/>
            <person name="Kazmierczak K.M."/>
            <person name="Andrzejewski T.M."/>
            <person name="Davidsen T.M."/>
            <person name="Wayne K.J."/>
            <person name="Tettelin H."/>
            <person name="Glass J.I."/>
            <person name="Rusch D."/>
            <person name="Podicherti R."/>
            <person name="Tsui H.-C.T."/>
            <person name="Winkler M.E."/>
        </authorList>
    </citation>
    <scope>NUCLEOTIDE SEQUENCE</scope>
</reference>
<dbReference type="GO" id="GO:0016020">
    <property type="term" value="C:membrane"/>
    <property type="evidence" value="ECO:0007669"/>
    <property type="project" value="InterPro"/>
</dbReference>
<dbReference type="AlphaFoldDB" id="A0A382VTK4"/>
<organism evidence="2">
    <name type="scientific">marine metagenome</name>
    <dbReference type="NCBI Taxonomy" id="408172"/>
    <lineage>
        <taxon>unclassified sequences</taxon>
        <taxon>metagenomes</taxon>
        <taxon>ecological metagenomes</taxon>
    </lineage>
</organism>
<dbReference type="Pfam" id="PF21082">
    <property type="entry name" value="MS_channel_3rd"/>
    <property type="match status" value="1"/>
</dbReference>
<sequence length="129" mass="15193">DGVLLTVPNKLLTKDTIANFNHKDDMYLRVRIRLGLVPTWENVVKGEKIVEEIAKNNENICQEKPKPPQIVLRDFGDQEVIMEIRYYVPNAPLMRSTKSYYVKEILRQFEEQDVKLAYPTRLIMKEDIE</sequence>